<sequence length="43" mass="5029">MLNLNELIAGGFFYVSQFKTIFKNLILDNNFLYFDFNAIVNCC</sequence>
<evidence type="ECO:0000313" key="1">
    <source>
        <dbReference type="EMBL" id="SPP26898.1"/>
    </source>
</evidence>
<accession>A0A2X0QRW1</accession>
<evidence type="ECO:0000313" key="2">
    <source>
        <dbReference type="Proteomes" id="UP000270190"/>
    </source>
</evidence>
<gene>
    <name evidence="1" type="ORF">BTBSAS_120034</name>
</gene>
<name>A0A2X0QRW1_BROTH</name>
<proteinExistence type="predicted"/>
<dbReference type="EMBL" id="OUNC01000004">
    <property type="protein sequence ID" value="SPP26898.1"/>
    <property type="molecule type" value="Genomic_DNA"/>
</dbReference>
<dbReference type="AlphaFoldDB" id="A0A2X0QRW1"/>
<reference evidence="2" key="1">
    <citation type="submission" date="2018-04" db="EMBL/GenBank/DDBJ databases">
        <authorList>
            <person name="Illikoud N."/>
        </authorList>
    </citation>
    <scope>NUCLEOTIDE SEQUENCE [LARGE SCALE GENOMIC DNA]</scope>
</reference>
<protein>
    <submittedName>
        <fullName evidence="1">Uncharacterized protein</fullName>
    </submittedName>
</protein>
<dbReference type="Proteomes" id="UP000270190">
    <property type="component" value="Unassembled WGS sequence"/>
</dbReference>
<organism evidence="1 2">
    <name type="scientific">Brochothrix thermosphacta</name>
    <name type="common">Microbacterium thermosphactum</name>
    <dbReference type="NCBI Taxonomy" id="2756"/>
    <lineage>
        <taxon>Bacteria</taxon>
        <taxon>Bacillati</taxon>
        <taxon>Bacillota</taxon>
        <taxon>Bacilli</taxon>
        <taxon>Bacillales</taxon>
        <taxon>Listeriaceae</taxon>
        <taxon>Brochothrix</taxon>
    </lineage>
</organism>